<protein>
    <submittedName>
        <fullName evidence="9">Oligopeptide transporter, OPT superfamily</fullName>
    </submittedName>
</protein>
<evidence type="ECO:0000256" key="5">
    <source>
        <dbReference type="ARBA" id="ARBA00022989"/>
    </source>
</evidence>
<feature type="transmembrane region" description="Helical" evidence="8">
    <location>
        <begin position="51"/>
        <end position="69"/>
    </location>
</feature>
<evidence type="ECO:0000256" key="1">
    <source>
        <dbReference type="ARBA" id="ARBA00004141"/>
    </source>
</evidence>
<evidence type="ECO:0000256" key="3">
    <source>
        <dbReference type="ARBA" id="ARBA00022448"/>
    </source>
</evidence>
<dbReference type="RefSeq" id="XP_062779817.1">
    <property type="nucleotide sequence ID" value="XM_062923766.1"/>
</dbReference>
<name>A0AAX4IGK7_9PEZI</name>
<comment type="subcellular location">
    <subcellularLocation>
        <location evidence="1">Membrane</location>
        <topology evidence="1">Multi-pass membrane protein</topology>
    </subcellularLocation>
</comment>
<evidence type="ECO:0000256" key="2">
    <source>
        <dbReference type="ARBA" id="ARBA00008807"/>
    </source>
</evidence>
<feature type="transmembrane region" description="Helical" evidence="8">
    <location>
        <begin position="584"/>
        <end position="609"/>
    </location>
</feature>
<dbReference type="InterPro" id="IPR045035">
    <property type="entry name" value="YSL-like"/>
</dbReference>
<dbReference type="PANTHER" id="PTHR31645">
    <property type="entry name" value="OLIGOPEPTIDE TRANSPORTER YGL114W-RELATED"/>
    <property type="match status" value="1"/>
</dbReference>
<accession>A0AAX4IGK7</accession>
<gene>
    <name evidence="9" type="ORF">CDEST_07607</name>
</gene>
<comment type="similarity">
    <text evidence="2">Belongs to the oligopeptide OPT transporter family.</text>
</comment>
<feature type="transmembrane region" description="Helical" evidence="8">
    <location>
        <begin position="658"/>
        <end position="681"/>
    </location>
</feature>
<evidence type="ECO:0000256" key="4">
    <source>
        <dbReference type="ARBA" id="ARBA00022692"/>
    </source>
</evidence>
<feature type="transmembrane region" description="Helical" evidence="8">
    <location>
        <begin position="112"/>
        <end position="132"/>
    </location>
</feature>
<keyword evidence="5 8" id="KW-1133">Transmembrane helix</keyword>
<evidence type="ECO:0000256" key="6">
    <source>
        <dbReference type="ARBA" id="ARBA00023136"/>
    </source>
</evidence>
<dbReference type="KEGG" id="cdet:87944110"/>
<keyword evidence="4 8" id="KW-0812">Transmembrane</keyword>
<organism evidence="9 10">
    <name type="scientific">Colletotrichum destructivum</name>
    <dbReference type="NCBI Taxonomy" id="34406"/>
    <lineage>
        <taxon>Eukaryota</taxon>
        <taxon>Fungi</taxon>
        <taxon>Dikarya</taxon>
        <taxon>Ascomycota</taxon>
        <taxon>Pezizomycotina</taxon>
        <taxon>Sordariomycetes</taxon>
        <taxon>Hypocreomycetidae</taxon>
        <taxon>Glomerellales</taxon>
        <taxon>Glomerellaceae</taxon>
        <taxon>Colletotrichum</taxon>
        <taxon>Colletotrichum destructivum species complex</taxon>
    </lineage>
</organism>
<keyword evidence="10" id="KW-1185">Reference proteome</keyword>
<feature type="transmembrane region" description="Helical" evidence="8">
    <location>
        <begin position="491"/>
        <end position="509"/>
    </location>
</feature>
<dbReference type="GO" id="GO:0000329">
    <property type="term" value="C:fungal-type vacuole membrane"/>
    <property type="evidence" value="ECO:0007669"/>
    <property type="project" value="TreeGrafter"/>
</dbReference>
<dbReference type="PANTHER" id="PTHR31645:SF3">
    <property type="entry name" value="OLIGOPEPTIDE TRANSPORTER"/>
    <property type="match status" value="1"/>
</dbReference>
<dbReference type="GeneID" id="87944110"/>
<dbReference type="AlphaFoldDB" id="A0AAX4IGK7"/>
<feature type="region of interest" description="Disordered" evidence="7">
    <location>
        <begin position="1"/>
        <end position="20"/>
    </location>
</feature>
<evidence type="ECO:0000313" key="10">
    <source>
        <dbReference type="Proteomes" id="UP001322277"/>
    </source>
</evidence>
<feature type="transmembrane region" description="Helical" evidence="8">
    <location>
        <begin position="465"/>
        <end position="485"/>
    </location>
</feature>
<dbReference type="EMBL" id="CP137309">
    <property type="protein sequence ID" value="WQF82593.1"/>
    <property type="molecule type" value="Genomic_DNA"/>
</dbReference>
<feature type="transmembrane region" description="Helical" evidence="8">
    <location>
        <begin position="300"/>
        <end position="320"/>
    </location>
</feature>
<feature type="transmembrane region" description="Helical" evidence="8">
    <location>
        <begin position="731"/>
        <end position="755"/>
    </location>
</feature>
<keyword evidence="3" id="KW-0813">Transport</keyword>
<feature type="transmembrane region" description="Helical" evidence="8">
    <location>
        <begin position="144"/>
        <end position="163"/>
    </location>
</feature>
<feature type="transmembrane region" description="Helical" evidence="8">
    <location>
        <begin position="693"/>
        <end position="719"/>
    </location>
</feature>
<feature type="transmembrane region" description="Helical" evidence="8">
    <location>
        <begin position="75"/>
        <end position="91"/>
    </location>
</feature>
<proteinExistence type="inferred from homology"/>
<feature type="transmembrane region" description="Helical" evidence="8">
    <location>
        <begin position="367"/>
        <end position="393"/>
    </location>
</feature>
<evidence type="ECO:0000256" key="7">
    <source>
        <dbReference type="SAM" id="MobiDB-lite"/>
    </source>
</evidence>
<evidence type="ECO:0000313" key="9">
    <source>
        <dbReference type="EMBL" id="WQF82593.1"/>
    </source>
</evidence>
<dbReference type="GO" id="GO:0035673">
    <property type="term" value="F:oligopeptide transmembrane transporter activity"/>
    <property type="evidence" value="ECO:0007669"/>
    <property type="project" value="InterPro"/>
</dbReference>
<dbReference type="InterPro" id="IPR004813">
    <property type="entry name" value="OPT"/>
</dbReference>
<keyword evidence="6 8" id="KW-0472">Membrane</keyword>
<sequence length="773" mass="81928">MHRSQHIELAQGSDADSVSDDDTTAALFDAFVPLEKAPAHNGAVKVVTLRAILLGSLCGALVNASNIYLGLRAGWTSSANMIGAMVGFAVLKRYAAGSTQPFGPHENNIVQTVATASGGMSNVFISGIPALYQLGLLRTPVQDFFRIVSLVAVGGYFGLLSVAPREHSILRARLQTSIQFLHLFANWPGNPVRKLFIEDVARDLDLVFPSSMATAMSIHSMHSAADGEEAARPKLKATIYAFGAAMVLRVISQYAPGLLWEWHVFTWLANANIFRSLAIAAESWGWLIELSPAMMGSGMLVDFKVACSFFAGSVLAWGLLGPYLVEHGIAFGQPVSTSEEGWAGLISYKSMSDDFASVSHPSPRYWLLWPGVICTLAVAFAERGILAGLDLMLTKDIGNRAMLSMASVLESRTDLFQSSQREAHGTAYEIQAEVYDILADQDIQATVENDKEAAKRGPGEEDIATWMWAPGACVLVILAVLLTYWQFDMPLLESVLALVLSFGMSLVAIQATGATDTTPINSISKVSQAVLSGVTQATGGSIIDAQRLNLLGASLTNIGANQGVDLIGDFRVGFLLRTPPRLQYAAQLIGTLVATLVAPSVFVLFATAYPCIIASPSSEGETGARACEFPGPAIAAWRAVAVSASAPTPPVPPSSARFSAGLAVVSVLLVVARRFVVVGAWRGGQRFMPNMMIFALAFTLPSPQTSVSMMLGAVAAKVWRWKGPVGFERNLFAVAAGLVAGEGIGGTVNCVLSILGVGGQRWSLGLGCPAGRC</sequence>
<evidence type="ECO:0000256" key="8">
    <source>
        <dbReference type="SAM" id="Phobius"/>
    </source>
</evidence>
<dbReference type="Proteomes" id="UP001322277">
    <property type="component" value="Chromosome 5"/>
</dbReference>
<reference evidence="10" key="1">
    <citation type="journal article" date="2023" name="bioRxiv">
        <title>Complete genome of the Medicago anthracnose fungus, Colletotrichum destructivum, reveals a mini-chromosome-like region within a core chromosome.</title>
        <authorList>
            <person name="Lapalu N."/>
            <person name="Simon A."/>
            <person name="Lu A."/>
            <person name="Plaumann P.-L."/>
            <person name="Amselem J."/>
            <person name="Pigne S."/>
            <person name="Auger A."/>
            <person name="Koch C."/>
            <person name="Dallery J.-F."/>
            <person name="O'Connell R.J."/>
        </authorList>
    </citation>
    <scope>NUCLEOTIDE SEQUENCE [LARGE SCALE GENOMIC DNA]</scope>
    <source>
        <strain evidence="10">CBS 520.97</strain>
    </source>
</reference>
<dbReference type="Pfam" id="PF03169">
    <property type="entry name" value="OPT"/>
    <property type="match status" value="2"/>
</dbReference>